<evidence type="ECO:0000256" key="9">
    <source>
        <dbReference type="SAM" id="Phobius"/>
    </source>
</evidence>
<dbReference type="InterPro" id="IPR023298">
    <property type="entry name" value="ATPase_P-typ_TM_dom_sf"/>
</dbReference>
<evidence type="ECO:0000256" key="7">
    <source>
        <dbReference type="ARBA" id="ARBA00022989"/>
    </source>
</evidence>
<dbReference type="PANTHER" id="PTHR42861">
    <property type="entry name" value="CALCIUM-TRANSPORTING ATPASE"/>
    <property type="match status" value="1"/>
</dbReference>
<feature type="transmembrane region" description="Helical" evidence="9">
    <location>
        <begin position="410"/>
        <end position="434"/>
    </location>
</feature>
<dbReference type="SUPFAM" id="SSF56784">
    <property type="entry name" value="HAD-like"/>
    <property type="match status" value="1"/>
</dbReference>
<keyword evidence="6" id="KW-1278">Translocase</keyword>
<dbReference type="PRINTS" id="PR00120">
    <property type="entry name" value="HATPASE"/>
</dbReference>
<evidence type="ECO:0000256" key="5">
    <source>
        <dbReference type="ARBA" id="ARBA00022842"/>
    </source>
</evidence>
<dbReference type="GO" id="GO:0016887">
    <property type="term" value="F:ATP hydrolysis activity"/>
    <property type="evidence" value="ECO:0007669"/>
    <property type="project" value="InterPro"/>
</dbReference>
<comment type="subcellular location">
    <subcellularLocation>
        <location evidence="1">Membrane</location>
        <topology evidence="1">Multi-pass membrane protein</topology>
    </subcellularLocation>
</comment>
<dbReference type="GO" id="GO:0005524">
    <property type="term" value="F:ATP binding"/>
    <property type="evidence" value="ECO:0007669"/>
    <property type="project" value="UniProtKB-KW"/>
</dbReference>
<dbReference type="Gene3D" id="3.40.50.1000">
    <property type="entry name" value="HAD superfamily/HAD-like"/>
    <property type="match status" value="1"/>
</dbReference>
<keyword evidence="3" id="KW-0547">Nucleotide-binding</keyword>
<dbReference type="GO" id="GO:0016020">
    <property type="term" value="C:membrane"/>
    <property type="evidence" value="ECO:0007669"/>
    <property type="project" value="UniProtKB-SubCell"/>
</dbReference>
<accession>A0A9P3PH53</accession>
<gene>
    <name evidence="11" type="ORF">LshimejAT787_0209230</name>
</gene>
<protein>
    <submittedName>
        <fullName evidence="11">This magnesium-dependent enzyme catalyzes the hydrolysis of ATP coupled with the transport of calcium</fullName>
    </submittedName>
</protein>
<keyword evidence="12" id="KW-1185">Reference proteome</keyword>
<dbReference type="Pfam" id="PF13246">
    <property type="entry name" value="Cation_ATPase"/>
    <property type="match status" value="1"/>
</dbReference>
<dbReference type="FunFam" id="1.20.1110.10:FF:000065">
    <property type="entry name" value="Sarcoplasmic/endoplasmic reticulum calcium ATPase 1"/>
    <property type="match status" value="1"/>
</dbReference>
<sequence>MSVSHFLVIDGATGAPSEYTVEGTTYAPFEPVQRLAEIAAICNDAKIVYNAEKDTYINVGEPTEAALKVLVEKIGCRDAEVTKSLSSLSKAARANAMMSVLVKLNGSGALFVKGAPESVLERCTSVLAEGKTIPLTPALRSTLLERTSSYGSNGLRTLALAFVNVQDIDSAHYHSESTRDYARFEQNLTFVSIVGMLDPPRPEEIKGTAETICRQIGIFGPDEDLTGKSYTGRELDELTHEEKVAAVKRASLFTRTEPGHKSQLVDLLQGLGMVVAMTGDGVNDAPALKKADIGVAMGSGTDVAKLAADMVLADSNFATIEQAVEEGRLIYNNTKQFIRYLISSNIGEVVSIFLTVLLGMPEALIPVQLLWVNLVTDSLPATALGFNPADHSIMRVPPRNSREPLVGKWLFLRYLVIGTYVGCATVFGYAWWFLFYSGGPQISFYQLTHFHQCSVLFPRLVVKSPYLEKSFPRRGHRFEHGSSLHDPLRPFFTTLFAITPSTGRNGSVLFLSLPVIVIDELLKFLTTTFVDPPSKIKLD</sequence>
<evidence type="ECO:0000256" key="3">
    <source>
        <dbReference type="ARBA" id="ARBA00022741"/>
    </source>
</evidence>
<keyword evidence="2 9" id="KW-0812">Transmembrane</keyword>
<feature type="domain" description="Cation-transporting P-type ATPase C-terminal" evidence="10">
    <location>
        <begin position="361"/>
        <end position="441"/>
    </location>
</feature>
<dbReference type="GO" id="GO:0030001">
    <property type="term" value="P:metal ion transport"/>
    <property type="evidence" value="ECO:0007669"/>
    <property type="project" value="UniProtKB-ARBA"/>
</dbReference>
<dbReference type="SUPFAM" id="SSF81665">
    <property type="entry name" value="Calcium ATPase, transmembrane domain M"/>
    <property type="match status" value="1"/>
</dbReference>
<dbReference type="PRINTS" id="PR00119">
    <property type="entry name" value="CATATPASE"/>
</dbReference>
<keyword evidence="8 9" id="KW-0472">Membrane</keyword>
<evidence type="ECO:0000313" key="11">
    <source>
        <dbReference type="EMBL" id="GLB35358.1"/>
    </source>
</evidence>
<dbReference type="InterPro" id="IPR036412">
    <property type="entry name" value="HAD-like_sf"/>
</dbReference>
<reference evidence="11" key="1">
    <citation type="submission" date="2022-07" db="EMBL/GenBank/DDBJ databases">
        <title>The genome of Lyophyllum shimeji provides insight into the initial evolution of ectomycorrhizal fungal genome.</title>
        <authorList>
            <person name="Kobayashi Y."/>
            <person name="Shibata T."/>
            <person name="Hirakawa H."/>
            <person name="Shigenobu S."/>
            <person name="Nishiyama T."/>
            <person name="Yamada A."/>
            <person name="Hasebe M."/>
            <person name="Kawaguchi M."/>
        </authorList>
    </citation>
    <scope>NUCLEOTIDE SEQUENCE</scope>
    <source>
        <strain evidence="11">AT787</strain>
    </source>
</reference>
<dbReference type="Proteomes" id="UP001063166">
    <property type="component" value="Unassembled WGS sequence"/>
</dbReference>
<evidence type="ECO:0000313" key="12">
    <source>
        <dbReference type="Proteomes" id="UP001063166"/>
    </source>
</evidence>
<name>A0A9P3PH53_LYOSH</name>
<keyword evidence="4" id="KW-0067">ATP-binding</keyword>
<dbReference type="Pfam" id="PF08282">
    <property type="entry name" value="Hydrolase_3"/>
    <property type="match status" value="1"/>
</dbReference>
<keyword evidence="5" id="KW-0460">Magnesium</keyword>
<dbReference type="Gene3D" id="1.20.1110.10">
    <property type="entry name" value="Calcium-transporting ATPase, transmembrane domain"/>
    <property type="match status" value="1"/>
</dbReference>
<proteinExistence type="predicted"/>
<evidence type="ECO:0000256" key="8">
    <source>
        <dbReference type="ARBA" id="ARBA00023136"/>
    </source>
</evidence>
<organism evidence="11 12">
    <name type="scientific">Lyophyllum shimeji</name>
    <name type="common">Hon-shimeji</name>
    <name type="synonym">Tricholoma shimeji</name>
    <dbReference type="NCBI Taxonomy" id="47721"/>
    <lineage>
        <taxon>Eukaryota</taxon>
        <taxon>Fungi</taxon>
        <taxon>Dikarya</taxon>
        <taxon>Basidiomycota</taxon>
        <taxon>Agaricomycotina</taxon>
        <taxon>Agaricomycetes</taxon>
        <taxon>Agaricomycetidae</taxon>
        <taxon>Agaricales</taxon>
        <taxon>Tricholomatineae</taxon>
        <taxon>Lyophyllaceae</taxon>
        <taxon>Lyophyllum</taxon>
    </lineage>
</organism>
<evidence type="ECO:0000256" key="2">
    <source>
        <dbReference type="ARBA" id="ARBA00022692"/>
    </source>
</evidence>
<dbReference type="Gene3D" id="3.40.1110.10">
    <property type="entry name" value="Calcium-transporting ATPase, cytoplasmic domain N"/>
    <property type="match status" value="1"/>
</dbReference>
<dbReference type="NCBIfam" id="TIGR01494">
    <property type="entry name" value="ATPase_P-type"/>
    <property type="match status" value="1"/>
</dbReference>
<dbReference type="InterPro" id="IPR006068">
    <property type="entry name" value="ATPase_P-typ_cation-transptr_C"/>
</dbReference>
<evidence type="ECO:0000259" key="10">
    <source>
        <dbReference type="Pfam" id="PF00689"/>
    </source>
</evidence>
<evidence type="ECO:0000256" key="6">
    <source>
        <dbReference type="ARBA" id="ARBA00022967"/>
    </source>
</evidence>
<dbReference type="InterPro" id="IPR001757">
    <property type="entry name" value="P_typ_ATPase"/>
</dbReference>
<dbReference type="Pfam" id="PF00689">
    <property type="entry name" value="Cation_ATPase_C"/>
    <property type="match status" value="1"/>
</dbReference>
<evidence type="ECO:0000256" key="1">
    <source>
        <dbReference type="ARBA" id="ARBA00004141"/>
    </source>
</evidence>
<dbReference type="InterPro" id="IPR023214">
    <property type="entry name" value="HAD_sf"/>
</dbReference>
<comment type="caution">
    <text evidence="11">The sequence shown here is derived from an EMBL/GenBank/DDBJ whole genome shotgun (WGS) entry which is preliminary data.</text>
</comment>
<dbReference type="EMBL" id="BRPK01000002">
    <property type="protein sequence ID" value="GLB35358.1"/>
    <property type="molecule type" value="Genomic_DNA"/>
</dbReference>
<dbReference type="OrthoDB" id="3352408at2759"/>
<dbReference type="AlphaFoldDB" id="A0A9P3PH53"/>
<dbReference type="SUPFAM" id="SSF81660">
    <property type="entry name" value="Metal cation-transporting ATPase, ATP-binding domain N"/>
    <property type="match status" value="1"/>
</dbReference>
<keyword evidence="7 9" id="KW-1133">Transmembrane helix</keyword>
<evidence type="ECO:0000256" key="4">
    <source>
        <dbReference type="ARBA" id="ARBA00022840"/>
    </source>
</evidence>
<dbReference type="InterPro" id="IPR023299">
    <property type="entry name" value="ATPase_P-typ_cyto_dom_N"/>
</dbReference>